<dbReference type="EMBL" id="PDOF01000002">
    <property type="protein sequence ID" value="PYZ96472.1"/>
    <property type="molecule type" value="Genomic_DNA"/>
</dbReference>
<dbReference type="OrthoDB" id="9761531at2"/>
<dbReference type="GO" id="GO:0016787">
    <property type="term" value="F:hydrolase activity"/>
    <property type="evidence" value="ECO:0007669"/>
    <property type="project" value="UniProtKB-KW"/>
</dbReference>
<dbReference type="SMART" id="SM00849">
    <property type="entry name" value="Lactamase_B"/>
    <property type="match status" value="1"/>
</dbReference>
<evidence type="ECO:0000259" key="1">
    <source>
        <dbReference type="SMART" id="SM00278"/>
    </source>
</evidence>
<dbReference type="GO" id="GO:0003677">
    <property type="term" value="F:DNA binding"/>
    <property type="evidence" value="ECO:0007669"/>
    <property type="project" value="InterPro"/>
</dbReference>
<gene>
    <name evidence="3" type="ORF">CR205_12185</name>
</gene>
<evidence type="ECO:0000313" key="4">
    <source>
        <dbReference type="Proteomes" id="UP000248066"/>
    </source>
</evidence>
<dbReference type="AlphaFoldDB" id="A0A2W0HHM9"/>
<protein>
    <submittedName>
        <fullName evidence="3">MBL fold metallo-hydrolase</fullName>
    </submittedName>
</protein>
<reference evidence="3 4" key="1">
    <citation type="submission" date="2017-10" db="EMBL/GenBank/DDBJ databases">
        <title>Bacillus sp. nov., a halophilic bacterium isolated from a Yangshapao Lake.</title>
        <authorList>
            <person name="Wang H."/>
        </authorList>
    </citation>
    <scope>NUCLEOTIDE SEQUENCE [LARGE SCALE GENOMIC DNA]</scope>
    <source>
        <strain evidence="3 4">YSP-3</strain>
    </source>
</reference>
<dbReference type="PANTHER" id="PTHR30619:SF7">
    <property type="entry name" value="BETA-LACTAMASE DOMAIN PROTEIN"/>
    <property type="match status" value="1"/>
</dbReference>
<dbReference type="SUPFAM" id="SSF47781">
    <property type="entry name" value="RuvA domain 2-like"/>
    <property type="match status" value="1"/>
</dbReference>
<dbReference type="CDD" id="cd07731">
    <property type="entry name" value="ComA-like_MBL-fold"/>
    <property type="match status" value="1"/>
</dbReference>
<dbReference type="GO" id="GO:0006281">
    <property type="term" value="P:DNA repair"/>
    <property type="evidence" value="ECO:0007669"/>
    <property type="project" value="InterPro"/>
</dbReference>
<dbReference type="InterPro" id="IPR036866">
    <property type="entry name" value="RibonucZ/Hydroxyglut_hydro"/>
</dbReference>
<dbReference type="Gene3D" id="1.10.150.320">
    <property type="entry name" value="Photosystem II 12 kDa extrinsic protein"/>
    <property type="match status" value="1"/>
</dbReference>
<comment type="caution">
    <text evidence="3">The sequence shown here is derived from an EMBL/GenBank/DDBJ whole genome shotgun (WGS) entry which is preliminary data.</text>
</comment>
<dbReference type="SUPFAM" id="SSF56281">
    <property type="entry name" value="Metallo-hydrolase/oxidoreductase"/>
    <property type="match status" value="1"/>
</dbReference>
<sequence length="375" mass="39991">MKTWVSSLLAMLMVLTVFGAGEMYAGSAFAGGMSAYAESADEEDLNTFFQSDGMDVVFFDVGQADATLLHNDGVTMLIDAGTGAGGQMIVNYLNQAGIDTIDWLVATHAHADHIGGMVTVMEEMEIGTVLDSGIPHTTQTYINYLEYIDDHDIPFHVPEIGEAFGFGSADVTVVNSGLPGDSLHDGSLSLYIDYEGSTFLFTGDAETAGEQRIVDSFDFGSGVDVLQVGHHGSDTSSRPFFLDAVNPEMAVFSYGENNRYGHPHQVVVDRFLDRGTTLYSTAVSGHTEMTASNGQVTVHTAPWDGDLGDGDDGLININTAGSAELQQLEGIGPALAQNIIDHRNAHGLFQSIEQIMDVSGIGEARFAAIENDITV</sequence>
<keyword evidence="3" id="KW-0378">Hydrolase</keyword>
<dbReference type="InterPro" id="IPR035681">
    <property type="entry name" value="ComA-like_MBL"/>
</dbReference>
<dbReference type="InterPro" id="IPR004509">
    <property type="entry name" value="Competence_ComEA_HhH"/>
</dbReference>
<dbReference type="SMART" id="SM00278">
    <property type="entry name" value="HhH1"/>
    <property type="match status" value="2"/>
</dbReference>
<dbReference type="NCBIfam" id="TIGR00426">
    <property type="entry name" value="competence protein ComEA helix-hairpin-helix repeat region"/>
    <property type="match status" value="1"/>
</dbReference>
<dbReference type="InterPro" id="IPR001279">
    <property type="entry name" value="Metallo-B-lactamas"/>
</dbReference>
<proteinExistence type="predicted"/>
<dbReference type="Proteomes" id="UP000248066">
    <property type="component" value="Unassembled WGS sequence"/>
</dbReference>
<accession>A0A2W0HHM9</accession>
<dbReference type="RefSeq" id="WP_110520195.1">
    <property type="nucleotide sequence ID" value="NZ_PDOF01000002.1"/>
</dbReference>
<feature type="domain" description="Helix-hairpin-helix DNA-binding motif class 1" evidence="1">
    <location>
        <begin position="323"/>
        <end position="342"/>
    </location>
</feature>
<dbReference type="InterPro" id="IPR003583">
    <property type="entry name" value="Hlx-hairpin-Hlx_DNA-bd_motif"/>
</dbReference>
<feature type="domain" description="Metallo-beta-lactamase" evidence="2">
    <location>
        <begin position="63"/>
        <end position="256"/>
    </location>
</feature>
<evidence type="ECO:0000259" key="2">
    <source>
        <dbReference type="SMART" id="SM00849"/>
    </source>
</evidence>
<name>A0A2W0HHM9_9BACI</name>
<dbReference type="Pfam" id="PF12836">
    <property type="entry name" value="HHH_3"/>
    <property type="match status" value="1"/>
</dbReference>
<dbReference type="InterPro" id="IPR052159">
    <property type="entry name" value="Competence_DNA_uptake"/>
</dbReference>
<feature type="domain" description="Helix-hairpin-helix DNA-binding motif class 1" evidence="1">
    <location>
        <begin position="353"/>
        <end position="372"/>
    </location>
</feature>
<dbReference type="InterPro" id="IPR010994">
    <property type="entry name" value="RuvA_2-like"/>
</dbReference>
<keyword evidence="4" id="KW-1185">Reference proteome</keyword>
<dbReference type="PANTHER" id="PTHR30619">
    <property type="entry name" value="DNA INTERNALIZATION/COMPETENCE PROTEIN COMEC/REC2"/>
    <property type="match status" value="1"/>
</dbReference>
<dbReference type="Pfam" id="PF00753">
    <property type="entry name" value="Lactamase_B"/>
    <property type="match status" value="1"/>
</dbReference>
<evidence type="ECO:0000313" key="3">
    <source>
        <dbReference type="EMBL" id="PYZ96472.1"/>
    </source>
</evidence>
<organism evidence="3 4">
    <name type="scientific">Alteribacter lacisalsi</name>
    <dbReference type="NCBI Taxonomy" id="2045244"/>
    <lineage>
        <taxon>Bacteria</taxon>
        <taxon>Bacillati</taxon>
        <taxon>Bacillota</taxon>
        <taxon>Bacilli</taxon>
        <taxon>Bacillales</taxon>
        <taxon>Bacillaceae</taxon>
        <taxon>Alteribacter</taxon>
    </lineage>
</organism>
<dbReference type="Gene3D" id="3.60.15.10">
    <property type="entry name" value="Ribonuclease Z/Hydroxyacylglutathione hydrolase-like"/>
    <property type="match status" value="1"/>
</dbReference>